<feature type="transmembrane region" description="Helical" evidence="1">
    <location>
        <begin position="781"/>
        <end position="797"/>
    </location>
</feature>
<accession>A0A2U3NVM5</accession>
<dbReference type="InterPro" id="IPR043128">
    <property type="entry name" value="Rev_trsase/Diguanyl_cyclase"/>
</dbReference>
<sequence length="1313" mass="140746">MGRGKRNPWRRFRLPARVGWLILGIYSLAAGLVVASGLWGWEGSYETRPVDDIAVVMCLVFTAACAGHAARLSVGRTRLGWLALVTGVLGWAVGQFIWAVYEARPDLEHATHPAAAEIVLCLWPIGALASLILMSQASRHSPRRLLLDGVIVTTSLFVVSWVFVLDKQLREHSDSRPATLVHVFNDVILLTTAILMLSRRRPNDPPSRTLLAAGTATINIFDILTVFHSGVGSYHATVLADLGRVAGLGLLAVAALSSVKEPPLPASQSENLSRPLLWLPYLPLVLAAAVGMGHAVGLMKHGPMLAALTILVIAVLARQFVVLLENQKLLKEVAREAFRDSLTGLPNRAHFLHRLDEAVARKGPDSKAIGVLWLDLDNFKSVNDALGHPAGDELLVWVAGRLTTAVGDLGAVARLGGDEFAVLVEGSVEQTQATAQRVLEAFKAEVVIENVPIAVRPSIGFTVAPAAANSSADQLMRHADLAMYAAKREGGQCIRSFVPDLTLPFTAPEPGGPAGGVASLAAGASGSPAPRVTAPIAQLAMSTEDPRTDVQTAIQWPTPAIRLALLLLAVGVAAFAIMGTLDPHVSQSPFVAKFLYSTLNVLAAALIAVRAYQVKPDRLAWGLIAAGMLCSALGDIVYALWVPNGQSPSVADPEYLAFYPLVYLGLLVLIRARLKWAALSVRLDSLVCGLAMAAVAAALRAGPLHAAAAHRPATVLVGLIYPWGDLVLLILAAGVVPILGWRNEFRLALLIGGLVGFAVADTEYLFETAAGSYRVGSTLDALWPAASLLMAMASWAPRSSAAVPTRRALSSYAVPLACTAVALGVIVLGHNSVLAATLAAFSLIAVAVRFSATFRDVSLVAESHKSAMTDELTTLPNRRSLATSLTAQSGPPAGGPESTLKTTSRTALLLMNLYEFHEINDTIDRRFGDELVRHIANRLANSVRRGDVLARVGDDEFAVLLTEGADLIGARAQATRLLEVLRKPFALDSITVRVDACVGIALCPDHCDHPQELLSRAETAIPYAKFALSKIAVYDCAFDSHRENDPSLIDELRTALVKGNEPTLYYQPKINAFDGSVHSVEALLRWNHPNRGLLHPEEFLPAAESAGLMRKVANRTLKVALEQIQTWRQQGIASSVAVNLSTTNLIDLDLVGTIDWLLWTHNLPADALIVEITESALVDSARSRNTVAELQRRGVRISLDDYGTGWSSLARLQDVSVDELKLDRVFVARLAHDPRSVAIVRSTVALAHSLGADLVAEGVEDEFTLSALRRYGCTISQGFVHSPAVPPHELEHWVRAHVADPDARQVEQTGVWD</sequence>
<keyword evidence="1" id="KW-1133">Transmembrane helix</keyword>
<dbReference type="Pfam" id="PF00990">
    <property type="entry name" value="GGDEF"/>
    <property type="match status" value="2"/>
</dbReference>
<dbReference type="PANTHER" id="PTHR44757">
    <property type="entry name" value="DIGUANYLATE CYCLASE DGCP"/>
    <property type="match status" value="1"/>
</dbReference>
<dbReference type="InterPro" id="IPR000160">
    <property type="entry name" value="GGDEF_dom"/>
</dbReference>
<dbReference type="InterPro" id="IPR029787">
    <property type="entry name" value="Nucleotide_cyclase"/>
</dbReference>
<dbReference type="NCBIfam" id="TIGR00254">
    <property type="entry name" value="GGDEF"/>
    <property type="match status" value="2"/>
</dbReference>
<dbReference type="PROSITE" id="PS50887">
    <property type="entry name" value="GGDEF"/>
    <property type="match status" value="2"/>
</dbReference>
<dbReference type="RefSeq" id="WP_173813943.1">
    <property type="nucleotide sequence ID" value="NZ_LT721901.1"/>
</dbReference>
<feature type="transmembrane region" description="Helical" evidence="1">
    <location>
        <begin position="113"/>
        <end position="133"/>
    </location>
</feature>
<feature type="domain" description="GGDEF" evidence="3">
    <location>
        <begin position="904"/>
        <end position="1036"/>
    </location>
</feature>
<feature type="transmembrane region" description="Helical" evidence="1">
    <location>
        <begin position="276"/>
        <end position="298"/>
    </location>
</feature>
<feature type="transmembrane region" description="Helical" evidence="1">
    <location>
        <begin position="209"/>
        <end position="228"/>
    </location>
</feature>
<feature type="domain" description="EAL" evidence="2">
    <location>
        <begin position="1045"/>
        <end position="1298"/>
    </location>
</feature>
<feature type="transmembrane region" description="Helical" evidence="1">
    <location>
        <begin position="593"/>
        <end position="612"/>
    </location>
</feature>
<feature type="transmembrane region" description="Helical" evidence="1">
    <location>
        <begin position="79"/>
        <end position="101"/>
    </location>
</feature>
<dbReference type="SUPFAM" id="SSF55073">
    <property type="entry name" value="Nucleotide cyclase"/>
    <property type="match status" value="2"/>
</dbReference>
<keyword evidence="1" id="KW-0812">Transmembrane</keyword>
<dbReference type="Pfam" id="PF00563">
    <property type="entry name" value="EAL"/>
    <property type="match status" value="1"/>
</dbReference>
<evidence type="ECO:0000313" key="5">
    <source>
        <dbReference type="Proteomes" id="UP000240988"/>
    </source>
</evidence>
<dbReference type="Gene3D" id="3.30.70.270">
    <property type="match status" value="2"/>
</dbReference>
<feature type="transmembrane region" description="Helical" evidence="1">
    <location>
        <begin position="53"/>
        <end position="72"/>
    </location>
</feature>
<evidence type="ECO:0000256" key="1">
    <source>
        <dbReference type="SAM" id="Phobius"/>
    </source>
</evidence>
<dbReference type="Gene3D" id="3.20.20.450">
    <property type="entry name" value="EAL domain"/>
    <property type="match status" value="1"/>
</dbReference>
<organism evidence="4 5">
    <name type="scientific">Mycobacterium rhizamassiliense</name>
    <dbReference type="NCBI Taxonomy" id="1841860"/>
    <lineage>
        <taxon>Bacteria</taxon>
        <taxon>Bacillati</taxon>
        <taxon>Actinomycetota</taxon>
        <taxon>Actinomycetes</taxon>
        <taxon>Mycobacteriales</taxon>
        <taxon>Mycobacteriaceae</taxon>
        <taxon>Mycobacterium</taxon>
    </lineage>
</organism>
<dbReference type="CDD" id="cd01949">
    <property type="entry name" value="GGDEF"/>
    <property type="match status" value="2"/>
</dbReference>
<dbReference type="SUPFAM" id="SSF141868">
    <property type="entry name" value="EAL domain-like"/>
    <property type="match status" value="1"/>
</dbReference>
<gene>
    <name evidence="4" type="ORF">MRAB57_3396</name>
</gene>
<feature type="domain" description="GGDEF" evidence="3">
    <location>
        <begin position="367"/>
        <end position="499"/>
    </location>
</feature>
<feature type="transmembrane region" description="Helical" evidence="1">
    <location>
        <begin position="747"/>
        <end position="766"/>
    </location>
</feature>
<feature type="transmembrane region" description="Helical" evidence="1">
    <location>
        <begin position="563"/>
        <end position="581"/>
    </location>
</feature>
<feature type="transmembrane region" description="Helical" evidence="1">
    <location>
        <begin position="686"/>
        <end position="708"/>
    </location>
</feature>
<dbReference type="InterPro" id="IPR052155">
    <property type="entry name" value="Biofilm_reg_signaling"/>
</dbReference>
<dbReference type="InterPro" id="IPR001633">
    <property type="entry name" value="EAL_dom"/>
</dbReference>
<keyword evidence="5" id="KW-1185">Reference proteome</keyword>
<dbReference type="PANTHER" id="PTHR44757:SF2">
    <property type="entry name" value="BIOFILM ARCHITECTURE MAINTENANCE PROTEIN MBAA"/>
    <property type="match status" value="1"/>
</dbReference>
<feature type="transmembrane region" description="Helical" evidence="1">
    <location>
        <begin position="234"/>
        <end position="256"/>
    </location>
</feature>
<reference evidence="4 5" key="1">
    <citation type="submission" date="2017-01" db="EMBL/GenBank/DDBJ databases">
        <authorList>
            <consortium name="Urmite Genomes"/>
        </authorList>
    </citation>
    <scope>NUCLEOTIDE SEQUENCE [LARGE SCALE GENOMIC DNA]</scope>
    <source>
        <strain evidence="4 5">AB57</strain>
    </source>
</reference>
<name>A0A2U3NVM5_9MYCO</name>
<evidence type="ECO:0000259" key="2">
    <source>
        <dbReference type="PROSITE" id="PS50883"/>
    </source>
</evidence>
<protein>
    <submittedName>
        <fullName evidence="4">Cyclic diguanylate phosphodiesterase domain-containing protein</fullName>
    </submittedName>
</protein>
<dbReference type="Proteomes" id="UP000240988">
    <property type="component" value="Unassembled WGS sequence"/>
</dbReference>
<dbReference type="STRING" id="1841860.GCA_900157375_03398"/>
<proteinExistence type="predicted"/>
<feature type="transmembrane region" description="Helical" evidence="1">
    <location>
        <begin position="720"/>
        <end position="740"/>
    </location>
</feature>
<evidence type="ECO:0000313" key="4">
    <source>
        <dbReference type="EMBL" id="SPM35571.1"/>
    </source>
</evidence>
<feature type="transmembrane region" description="Helical" evidence="1">
    <location>
        <begin position="809"/>
        <end position="827"/>
    </location>
</feature>
<feature type="transmembrane region" description="Helical" evidence="1">
    <location>
        <begin position="20"/>
        <end position="41"/>
    </location>
</feature>
<keyword evidence="1" id="KW-0472">Membrane</keyword>
<feature type="transmembrane region" description="Helical" evidence="1">
    <location>
        <begin position="656"/>
        <end position="674"/>
    </location>
</feature>
<feature type="transmembrane region" description="Helical" evidence="1">
    <location>
        <begin position="177"/>
        <end position="197"/>
    </location>
</feature>
<feature type="transmembrane region" description="Helical" evidence="1">
    <location>
        <begin position="619"/>
        <end position="641"/>
    </location>
</feature>
<dbReference type="CDD" id="cd01948">
    <property type="entry name" value="EAL"/>
    <property type="match status" value="1"/>
</dbReference>
<dbReference type="SMART" id="SM00052">
    <property type="entry name" value="EAL"/>
    <property type="match status" value="1"/>
</dbReference>
<dbReference type="EMBL" id="FUFA01000004">
    <property type="protein sequence ID" value="SPM35571.1"/>
    <property type="molecule type" value="Genomic_DNA"/>
</dbReference>
<dbReference type="SMART" id="SM00267">
    <property type="entry name" value="GGDEF"/>
    <property type="match status" value="2"/>
</dbReference>
<feature type="transmembrane region" description="Helical" evidence="1">
    <location>
        <begin position="304"/>
        <end position="324"/>
    </location>
</feature>
<dbReference type="PROSITE" id="PS50883">
    <property type="entry name" value="EAL"/>
    <property type="match status" value="1"/>
</dbReference>
<dbReference type="InterPro" id="IPR035919">
    <property type="entry name" value="EAL_sf"/>
</dbReference>
<feature type="transmembrane region" description="Helical" evidence="1">
    <location>
        <begin position="145"/>
        <end position="165"/>
    </location>
</feature>
<evidence type="ECO:0000259" key="3">
    <source>
        <dbReference type="PROSITE" id="PS50887"/>
    </source>
</evidence>